<evidence type="ECO:0000313" key="3">
    <source>
        <dbReference type="Proteomes" id="UP000005753"/>
    </source>
</evidence>
<dbReference type="InterPro" id="IPR036061">
    <property type="entry name" value="CheW-like_dom_sf"/>
</dbReference>
<proteinExistence type="predicted"/>
<reference evidence="2 3" key="2">
    <citation type="submission" date="2012-02" db="EMBL/GenBank/DDBJ databases">
        <title>Improved High-Quality Draft sequence of Eubacterium cellulosolvens 6.</title>
        <authorList>
            <consortium name="US DOE Joint Genome Institute"/>
            <person name="Lucas S."/>
            <person name="Han J."/>
            <person name="Lapidus A."/>
            <person name="Cheng J.-F."/>
            <person name="Goodwin L."/>
            <person name="Pitluck S."/>
            <person name="Peters L."/>
            <person name="Mikhailova N."/>
            <person name="Gu W."/>
            <person name="Detter J.C."/>
            <person name="Han C."/>
            <person name="Tapia R."/>
            <person name="Land M."/>
            <person name="Hauser L."/>
            <person name="Kyrpides N."/>
            <person name="Ivanova N."/>
            <person name="Pagani I."/>
            <person name="Johnson E."/>
            <person name="Mukhopadhyay B."/>
            <person name="Anderson I."/>
            <person name="Woyke T."/>
        </authorList>
    </citation>
    <scope>NUCLEOTIDE SEQUENCE [LARGE SCALE GENOMIC DNA]</scope>
    <source>
        <strain evidence="2 3">6</strain>
    </source>
</reference>
<name>I5ARR3_EUBC6</name>
<dbReference type="Proteomes" id="UP000005753">
    <property type="component" value="Chromosome"/>
</dbReference>
<gene>
    <name evidence="2" type="ORF">EubceDRAFT1_0647</name>
</gene>
<protein>
    <submittedName>
        <fullName evidence="2">Chemotaxis signal transduction protein</fullName>
    </submittedName>
</protein>
<dbReference type="Gene3D" id="2.30.30.40">
    <property type="entry name" value="SH3 Domains"/>
    <property type="match status" value="1"/>
</dbReference>
<accession>I5ARR3</accession>
<dbReference type="eggNOG" id="COG0835">
    <property type="taxonomic scope" value="Bacteria"/>
</dbReference>
<dbReference type="STRING" id="633697.EubceDRAFT1_0647"/>
<dbReference type="SUPFAM" id="SSF50341">
    <property type="entry name" value="CheW-like"/>
    <property type="match status" value="1"/>
</dbReference>
<dbReference type="SMART" id="SM00260">
    <property type="entry name" value="CheW"/>
    <property type="match status" value="1"/>
</dbReference>
<reference evidence="2 3" key="1">
    <citation type="submission" date="2010-08" db="EMBL/GenBank/DDBJ databases">
        <authorList>
            <consortium name="US DOE Joint Genome Institute (JGI-PGF)"/>
            <person name="Lucas S."/>
            <person name="Copeland A."/>
            <person name="Lapidus A."/>
            <person name="Cheng J.-F."/>
            <person name="Bruce D."/>
            <person name="Goodwin L."/>
            <person name="Pitluck S."/>
            <person name="Land M.L."/>
            <person name="Hauser L."/>
            <person name="Chang Y.-J."/>
            <person name="Anderson I.J."/>
            <person name="Johnson E."/>
            <person name="Mulhopadhyay B."/>
            <person name="Kyrpides N."/>
            <person name="Woyke T.J."/>
        </authorList>
    </citation>
    <scope>NUCLEOTIDE SEQUENCE [LARGE SCALE GENOMIC DNA]</scope>
    <source>
        <strain evidence="2 3">6</strain>
    </source>
</reference>
<dbReference type="EMBL" id="CM001487">
    <property type="protein sequence ID" value="EIM56486.1"/>
    <property type="molecule type" value="Genomic_DNA"/>
</dbReference>
<dbReference type="Pfam" id="PF01584">
    <property type="entry name" value="CheW"/>
    <property type="match status" value="1"/>
</dbReference>
<organism evidence="2 3">
    <name type="scientific">Eubacterium cellulosolvens (strain ATCC 43171 / JCM 9499 / 6)</name>
    <name type="common">Cillobacterium cellulosolvens</name>
    <dbReference type="NCBI Taxonomy" id="633697"/>
    <lineage>
        <taxon>Bacteria</taxon>
        <taxon>Bacillati</taxon>
        <taxon>Bacillota</taxon>
        <taxon>Clostridia</taxon>
        <taxon>Eubacteriales</taxon>
        <taxon>Eubacteriaceae</taxon>
        <taxon>Eubacterium</taxon>
    </lineage>
</organism>
<sequence>MADEIKAESLSNVTENTAENIEDTRNLQRCLAFESGGLVLFLSTEYVIEIINDHTITTLPVVPEYVKGIINLRGQILPVIDIRLMMDKDPVNYTSKTCIIVLNIDSVPLGIIVDNVRSVLDIDLNEIHALPLKRPQKLANGMLKLDDDTVAMSFDCRALVDN</sequence>
<dbReference type="GO" id="GO:0005829">
    <property type="term" value="C:cytosol"/>
    <property type="evidence" value="ECO:0007669"/>
    <property type="project" value="TreeGrafter"/>
</dbReference>
<dbReference type="GO" id="GO:0006935">
    <property type="term" value="P:chemotaxis"/>
    <property type="evidence" value="ECO:0007669"/>
    <property type="project" value="InterPro"/>
</dbReference>
<evidence type="ECO:0000313" key="2">
    <source>
        <dbReference type="EMBL" id="EIM56486.1"/>
    </source>
</evidence>
<feature type="domain" description="CheW-like" evidence="1">
    <location>
        <begin position="27"/>
        <end position="162"/>
    </location>
</feature>
<dbReference type="InterPro" id="IPR002545">
    <property type="entry name" value="CheW-lke_dom"/>
</dbReference>
<dbReference type="Gene3D" id="2.40.50.180">
    <property type="entry name" value="CheA-289, Domain 4"/>
    <property type="match status" value="1"/>
</dbReference>
<dbReference type="PANTHER" id="PTHR22617:SF23">
    <property type="entry name" value="CHEMOTAXIS PROTEIN CHEW"/>
    <property type="match status" value="1"/>
</dbReference>
<dbReference type="InterPro" id="IPR039315">
    <property type="entry name" value="CheW"/>
</dbReference>
<dbReference type="GO" id="GO:0007165">
    <property type="term" value="P:signal transduction"/>
    <property type="evidence" value="ECO:0007669"/>
    <property type="project" value="InterPro"/>
</dbReference>
<dbReference type="HOGENOM" id="CLU_048995_1_2_9"/>
<keyword evidence="3" id="KW-1185">Reference proteome</keyword>
<dbReference type="AlphaFoldDB" id="I5ARR3"/>
<dbReference type="PROSITE" id="PS50851">
    <property type="entry name" value="CHEW"/>
    <property type="match status" value="1"/>
</dbReference>
<dbReference type="OrthoDB" id="9794382at2"/>
<evidence type="ECO:0000259" key="1">
    <source>
        <dbReference type="PROSITE" id="PS50851"/>
    </source>
</evidence>
<dbReference type="PANTHER" id="PTHR22617">
    <property type="entry name" value="CHEMOTAXIS SENSOR HISTIDINE KINASE-RELATED"/>
    <property type="match status" value="1"/>
</dbReference>